<name>A0ABS2NW41_9BACI</name>
<evidence type="ECO:0000313" key="3">
    <source>
        <dbReference type="Proteomes" id="UP000737402"/>
    </source>
</evidence>
<dbReference type="RefSeq" id="WP_204413174.1">
    <property type="nucleotide sequence ID" value="NZ_JAFBED010000001.1"/>
</dbReference>
<feature type="domain" description="Endospore appendages core" evidence="1">
    <location>
        <begin position="26"/>
        <end position="124"/>
    </location>
</feature>
<protein>
    <recommendedName>
        <fullName evidence="1">Endospore appendages core domain-containing protein</fullName>
    </recommendedName>
</protein>
<comment type="caution">
    <text evidence="2">The sequence shown here is derived from an EMBL/GenBank/DDBJ whole genome shotgun (WGS) entry which is preliminary data.</text>
</comment>
<evidence type="ECO:0000313" key="2">
    <source>
        <dbReference type="EMBL" id="MBM7618743.1"/>
    </source>
</evidence>
<accession>A0ABS2NW41</accession>
<gene>
    <name evidence="2" type="ORF">JOC95_000585</name>
</gene>
<sequence>MSVGGNFIEINKKGGDSMCLNTGSDCCCPSGVVFTEKLCGNITDPIDQIVWSAPEASDYIQGTFEVTNNGPGTIDFSVNGDVYTVPTGSSKAVSVNNPTVFIVQTTGQTGALPGTTGKWCITLYKRVIA</sequence>
<dbReference type="EMBL" id="JAFBED010000001">
    <property type="protein sequence ID" value="MBM7618743.1"/>
    <property type="molecule type" value="Genomic_DNA"/>
</dbReference>
<dbReference type="Proteomes" id="UP000737402">
    <property type="component" value="Unassembled WGS sequence"/>
</dbReference>
<proteinExistence type="predicted"/>
<evidence type="ECO:0000259" key="1">
    <source>
        <dbReference type="Pfam" id="PF13157"/>
    </source>
</evidence>
<keyword evidence="3" id="KW-1185">Reference proteome</keyword>
<dbReference type="InterPro" id="IPR025055">
    <property type="entry name" value="Ena_core"/>
</dbReference>
<dbReference type="Pfam" id="PF13157">
    <property type="entry name" value="Enas"/>
    <property type="match status" value="1"/>
</dbReference>
<reference evidence="2 3" key="1">
    <citation type="submission" date="2021-01" db="EMBL/GenBank/DDBJ databases">
        <title>Genomic Encyclopedia of Type Strains, Phase IV (KMG-IV): sequencing the most valuable type-strain genomes for metagenomic binning, comparative biology and taxonomic classification.</title>
        <authorList>
            <person name="Goeker M."/>
        </authorList>
    </citation>
    <scope>NUCLEOTIDE SEQUENCE [LARGE SCALE GENOMIC DNA]</scope>
    <source>
        <strain evidence="2 3">DSM 25879</strain>
    </source>
</reference>
<organism evidence="2 3">
    <name type="scientific">Sutcliffiella tianshenii</name>
    <dbReference type="NCBI Taxonomy" id="1463404"/>
    <lineage>
        <taxon>Bacteria</taxon>
        <taxon>Bacillati</taxon>
        <taxon>Bacillota</taxon>
        <taxon>Bacilli</taxon>
        <taxon>Bacillales</taxon>
        <taxon>Bacillaceae</taxon>
        <taxon>Sutcliffiella</taxon>
    </lineage>
</organism>